<organism evidence="2 3">
    <name type="scientific">Bizionia sediminis</name>
    <dbReference type="NCBI Taxonomy" id="1737064"/>
    <lineage>
        <taxon>Bacteria</taxon>
        <taxon>Pseudomonadati</taxon>
        <taxon>Bacteroidota</taxon>
        <taxon>Flavobacteriia</taxon>
        <taxon>Flavobacteriales</taxon>
        <taxon>Flavobacteriaceae</taxon>
        <taxon>Bizionia</taxon>
    </lineage>
</organism>
<gene>
    <name evidence="2" type="ORF">ACFSQP_04270</name>
</gene>
<keyword evidence="3" id="KW-1185">Reference proteome</keyword>
<reference evidence="3" key="1">
    <citation type="journal article" date="2019" name="Int. J. Syst. Evol. Microbiol.">
        <title>The Global Catalogue of Microorganisms (GCM) 10K type strain sequencing project: providing services to taxonomists for standard genome sequencing and annotation.</title>
        <authorList>
            <consortium name="The Broad Institute Genomics Platform"/>
            <consortium name="The Broad Institute Genome Sequencing Center for Infectious Disease"/>
            <person name="Wu L."/>
            <person name="Ma J."/>
        </authorList>
    </citation>
    <scope>NUCLEOTIDE SEQUENCE [LARGE SCALE GENOMIC DNA]</scope>
    <source>
        <strain evidence="3">KCTC 42587</strain>
    </source>
</reference>
<name>A0ABW5KRM2_9FLAO</name>
<protein>
    <submittedName>
        <fullName evidence="2">Uncharacterized protein</fullName>
    </submittedName>
</protein>
<evidence type="ECO:0000313" key="3">
    <source>
        <dbReference type="Proteomes" id="UP001597472"/>
    </source>
</evidence>
<dbReference type="RefSeq" id="WP_376892045.1">
    <property type="nucleotide sequence ID" value="NZ_JBHULS010000001.1"/>
</dbReference>
<evidence type="ECO:0000313" key="2">
    <source>
        <dbReference type="EMBL" id="MFD2551025.1"/>
    </source>
</evidence>
<keyword evidence="1" id="KW-1133">Transmembrane helix</keyword>
<dbReference type="Proteomes" id="UP001597472">
    <property type="component" value="Unassembled WGS sequence"/>
</dbReference>
<feature type="transmembrane region" description="Helical" evidence="1">
    <location>
        <begin position="68"/>
        <end position="88"/>
    </location>
</feature>
<dbReference type="EMBL" id="JBHULS010000001">
    <property type="protein sequence ID" value="MFD2551025.1"/>
    <property type="molecule type" value="Genomic_DNA"/>
</dbReference>
<sequence length="157" mass="17955">MALQNIENLLEKYESGQTSLEEEAVLKSYFSEKNWPAHLQVYAAMFGYFDSEKNQEFKQELPLKNKSVFSLKWLAVSAVAVLFLGVYFTTVKNTDNDLGTHSDPMLAYQEVVKSLELISQSLNKGIYKVNYLNTVSEGVSKVHYLSELENPVQRIFK</sequence>
<accession>A0ABW5KRM2</accession>
<comment type="caution">
    <text evidence="2">The sequence shown here is derived from an EMBL/GenBank/DDBJ whole genome shotgun (WGS) entry which is preliminary data.</text>
</comment>
<keyword evidence="1" id="KW-0812">Transmembrane</keyword>
<keyword evidence="1" id="KW-0472">Membrane</keyword>
<proteinExistence type="predicted"/>
<evidence type="ECO:0000256" key="1">
    <source>
        <dbReference type="SAM" id="Phobius"/>
    </source>
</evidence>